<dbReference type="EMBL" id="JAAMPI010000247">
    <property type="protein sequence ID" value="KAF4633596.1"/>
    <property type="molecule type" value="Genomic_DNA"/>
</dbReference>
<name>A0A8H4W4W4_9HELO</name>
<comment type="caution">
    <text evidence="1">The sequence shown here is derived from an EMBL/GenBank/DDBJ whole genome shotgun (WGS) entry which is preliminary data.</text>
</comment>
<reference evidence="1 2" key="1">
    <citation type="submission" date="2020-03" db="EMBL/GenBank/DDBJ databases">
        <title>Draft Genome Sequence of Cudoniella acicularis.</title>
        <authorList>
            <person name="Buettner E."/>
            <person name="Kellner H."/>
        </authorList>
    </citation>
    <scope>NUCLEOTIDE SEQUENCE [LARGE SCALE GENOMIC DNA]</scope>
    <source>
        <strain evidence="1 2">DSM 108380</strain>
    </source>
</reference>
<protein>
    <submittedName>
        <fullName evidence="1">Uncharacterized protein</fullName>
    </submittedName>
</protein>
<dbReference type="OrthoDB" id="4161196at2759"/>
<dbReference type="PANTHER" id="PTHR33112">
    <property type="entry name" value="DOMAIN PROTEIN, PUTATIVE-RELATED"/>
    <property type="match status" value="1"/>
</dbReference>
<sequence length="361" mass="41001">MAPGRGIYKQYETHIKSSELLTRGLVFQEWLLIAKSINERSEVFRVWDGQNVTRPAYDPASPKKAFRLKGSSLNGQWYTIVERYSALSFTEPTKDRIIALAGIAQEFRTSSELFAEDILTGLLWEQKSFAGTKFRLPEFPTWSWASIICPVIWDLSPLAKNSWGVSKRAPSTRLTKTTASLVAVSITEGETFSSHSLQQTSNLASPIKDFSVDNRFARLHIHGKMLKLLVWEKFTRDEDIMTACKMTVHRVESAKNLWRKVCLYLQMTEICGWASFEDPDYEQQQTSVGESDVYALVNSVLSGAPGGHGLGYFTGRHDVLNMLFIRNAEGQRYKRVGIRRLFGKEIHKEYRAATGQDIELV</sequence>
<proteinExistence type="predicted"/>
<dbReference type="AlphaFoldDB" id="A0A8H4W4W4"/>
<dbReference type="PANTHER" id="PTHR33112:SF10">
    <property type="entry name" value="TOL"/>
    <property type="match status" value="1"/>
</dbReference>
<dbReference type="Proteomes" id="UP000566819">
    <property type="component" value="Unassembled WGS sequence"/>
</dbReference>
<evidence type="ECO:0000313" key="2">
    <source>
        <dbReference type="Proteomes" id="UP000566819"/>
    </source>
</evidence>
<evidence type="ECO:0000313" key="1">
    <source>
        <dbReference type="EMBL" id="KAF4633596.1"/>
    </source>
</evidence>
<accession>A0A8H4W4W4</accession>
<gene>
    <name evidence="1" type="ORF">G7Y89_g4523</name>
</gene>
<keyword evidence="2" id="KW-1185">Reference proteome</keyword>
<organism evidence="1 2">
    <name type="scientific">Cudoniella acicularis</name>
    <dbReference type="NCBI Taxonomy" id="354080"/>
    <lineage>
        <taxon>Eukaryota</taxon>
        <taxon>Fungi</taxon>
        <taxon>Dikarya</taxon>
        <taxon>Ascomycota</taxon>
        <taxon>Pezizomycotina</taxon>
        <taxon>Leotiomycetes</taxon>
        <taxon>Helotiales</taxon>
        <taxon>Tricladiaceae</taxon>
        <taxon>Cudoniella</taxon>
    </lineage>
</organism>